<sequence length="100" mass="11063">MRFTDRHALDGGHTVPPSAEAGQGFPDVIATPAASAPEVIEDLSFEDLAGPPPRRLPHEDEREWLVRALFDLGQDPIDLDFMSDAELREFYHALSPGPDR</sequence>
<dbReference type="RefSeq" id="WP_171474778.1">
    <property type="nucleotide sequence ID" value="NZ_CP053452.2"/>
</dbReference>
<dbReference type="AlphaFoldDB" id="A0A6M5Z152"/>
<dbReference type="KEGG" id="ftj:FTUN_7521"/>
<evidence type="ECO:0000313" key="3">
    <source>
        <dbReference type="Proteomes" id="UP000503447"/>
    </source>
</evidence>
<feature type="compositionally biased region" description="Basic and acidic residues" evidence="1">
    <location>
        <begin position="1"/>
        <end position="10"/>
    </location>
</feature>
<feature type="region of interest" description="Disordered" evidence="1">
    <location>
        <begin position="1"/>
        <end position="25"/>
    </location>
</feature>
<accession>A0A6M5Z152</accession>
<dbReference type="Proteomes" id="UP000503447">
    <property type="component" value="Chromosome"/>
</dbReference>
<protein>
    <submittedName>
        <fullName evidence="2">Uncharacterized protein</fullName>
    </submittedName>
</protein>
<name>A0A6M5Z152_9BACT</name>
<dbReference type="EMBL" id="CP053452">
    <property type="protein sequence ID" value="QJW99898.1"/>
    <property type="molecule type" value="Genomic_DNA"/>
</dbReference>
<reference evidence="3" key="1">
    <citation type="submission" date="2020-05" db="EMBL/GenBank/DDBJ databases">
        <title>Frigoriglobus tundricola gen. nov., sp. nov., a psychrotolerant cellulolytic planctomycete of the family Gemmataceae with two divergent copies of 16S rRNA gene.</title>
        <authorList>
            <person name="Kulichevskaya I.S."/>
            <person name="Ivanova A.A."/>
            <person name="Naumoff D.G."/>
            <person name="Beletsky A.V."/>
            <person name="Rijpstra W.I.C."/>
            <person name="Sinninghe Damste J.S."/>
            <person name="Mardanov A.V."/>
            <person name="Ravin N.V."/>
            <person name="Dedysh S.N."/>
        </authorList>
    </citation>
    <scope>NUCLEOTIDE SEQUENCE [LARGE SCALE GENOMIC DNA]</scope>
    <source>
        <strain evidence="3">PL17</strain>
    </source>
</reference>
<proteinExistence type="predicted"/>
<evidence type="ECO:0000256" key="1">
    <source>
        <dbReference type="SAM" id="MobiDB-lite"/>
    </source>
</evidence>
<gene>
    <name evidence="2" type="ORF">FTUN_7521</name>
</gene>
<organism evidence="2 3">
    <name type="scientific">Frigoriglobus tundricola</name>
    <dbReference type="NCBI Taxonomy" id="2774151"/>
    <lineage>
        <taxon>Bacteria</taxon>
        <taxon>Pseudomonadati</taxon>
        <taxon>Planctomycetota</taxon>
        <taxon>Planctomycetia</taxon>
        <taxon>Gemmatales</taxon>
        <taxon>Gemmataceae</taxon>
        <taxon>Frigoriglobus</taxon>
    </lineage>
</organism>
<evidence type="ECO:0000313" key="2">
    <source>
        <dbReference type="EMBL" id="QJW99898.1"/>
    </source>
</evidence>
<keyword evidence="3" id="KW-1185">Reference proteome</keyword>